<accession>A0A915ISZ2</accession>
<name>A0A915ISZ2_ROMCU</name>
<reference evidence="2" key="1">
    <citation type="submission" date="2022-11" db="UniProtKB">
        <authorList>
            <consortium name="WormBaseParasite"/>
        </authorList>
    </citation>
    <scope>IDENTIFICATION</scope>
</reference>
<dbReference type="AlphaFoldDB" id="A0A915ISZ2"/>
<evidence type="ECO:0000313" key="2">
    <source>
        <dbReference type="WBParaSite" id="nRc.2.0.1.t16931-RA"/>
    </source>
</evidence>
<organism evidence="1 2">
    <name type="scientific">Romanomermis culicivorax</name>
    <name type="common">Nematode worm</name>
    <dbReference type="NCBI Taxonomy" id="13658"/>
    <lineage>
        <taxon>Eukaryota</taxon>
        <taxon>Metazoa</taxon>
        <taxon>Ecdysozoa</taxon>
        <taxon>Nematoda</taxon>
        <taxon>Enoplea</taxon>
        <taxon>Dorylaimia</taxon>
        <taxon>Mermithida</taxon>
        <taxon>Mermithoidea</taxon>
        <taxon>Mermithidae</taxon>
        <taxon>Romanomermis</taxon>
    </lineage>
</organism>
<protein>
    <submittedName>
        <fullName evidence="2">Uncharacterized protein</fullName>
    </submittedName>
</protein>
<keyword evidence="1" id="KW-1185">Reference proteome</keyword>
<proteinExistence type="predicted"/>
<evidence type="ECO:0000313" key="1">
    <source>
        <dbReference type="Proteomes" id="UP000887565"/>
    </source>
</evidence>
<sequence length="84" mass="9854">MSRVTSPVSRELRIAVSPKIRVYESRNAKSGRFTKKETRLKFTLARAYLNWCGVKKNSVARSKYNLKFKSDLDSKLQFLLFMFD</sequence>
<dbReference type="WBParaSite" id="nRc.2.0.1.t16931-RA">
    <property type="protein sequence ID" value="nRc.2.0.1.t16931-RA"/>
    <property type="gene ID" value="nRc.2.0.1.g16931"/>
</dbReference>
<dbReference type="Proteomes" id="UP000887565">
    <property type="component" value="Unplaced"/>
</dbReference>